<gene>
    <name evidence="3" type="ORF">DES49_2123</name>
</gene>
<feature type="region of interest" description="Disordered" evidence="1">
    <location>
        <begin position="1"/>
        <end position="27"/>
    </location>
</feature>
<protein>
    <recommendedName>
        <fullName evidence="5">Metal-dependent hydrolase</fullName>
    </recommendedName>
</protein>
<evidence type="ECO:0000256" key="1">
    <source>
        <dbReference type="SAM" id="MobiDB-lite"/>
    </source>
</evidence>
<dbReference type="Pfam" id="PF10118">
    <property type="entry name" value="Metal_hydrol"/>
    <property type="match status" value="1"/>
</dbReference>
<keyword evidence="2" id="KW-0472">Membrane</keyword>
<dbReference type="PANTHER" id="PTHR39456">
    <property type="entry name" value="METAL-DEPENDENT HYDROLASE"/>
    <property type="match status" value="1"/>
</dbReference>
<keyword evidence="2" id="KW-1133">Transmembrane helix</keyword>
<feature type="transmembrane region" description="Helical" evidence="2">
    <location>
        <begin position="211"/>
        <end position="230"/>
    </location>
</feature>
<evidence type="ECO:0000256" key="2">
    <source>
        <dbReference type="SAM" id="Phobius"/>
    </source>
</evidence>
<keyword evidence="2" id="KW-0812">Transmembrane</keyword>
<sequence length="316" mass="36216">MTAATATAAKHHDTEQNIPGPGDDGMVMPERRDLHFLPPKERIHDWHQAGPHMTQFMNALSLFFPAGERLFIDAVREYRDQIPDPDLKKAATAFIGQEAMHSREHIEYNSLMEEAGLPADKLDAFVWSLLDFLKERTPKSMPLSATIALEHFTALMGGFLLDHPEVLDGSQEDYQRMWQWHAMEEVEHKAVCYDVWEKCVGRGPTAYLKRAFGMTAATAIFWPLVLAFYMQMVNSSEACRKEGWRGHLTVLNILFGKPGVLRKQIPHSLAFFKYSFHPWQQNNSHHIAHLNELAEEAEEAYQQAMSSYGEHHQTHH</sequence>
<dbReference type="PIRSF" id="PIRSF007580">
    <property type="entry name" value="UCP07580"/>
    <property type="match status" value="1"/>
</dbReference>
<evidence type="ECO:0000313" key="3">
    <source>
        <dbReference type="EMBL" id="TDT40357.1"/>
    </source>
</evidence>
<evidence type="ECO:0000313" key="4">
    <source>
        <dbReference type="Proteomes" id="UP000295830"/>
    </source>
</evidence>
<dbReference type="Proteomes" id="UP000295830">
    <property type="component" value="Unassembled WGS sequence"/>
</dbReference>
<reference evidence="3 4" key="1">
    <citation type="submission" date="2019-03" db="EMBL/GenBank/DDBJ databases">
        <title>Genomic Encyclopedia of Type Strains, Phase IV (KMG-IV): sequencing the most valuable type-strain genomes for metagenomic binning, comparative biology and taxonomic classification.</title>
        <authorList>
            <person name="Goeker M."/>
        </authorList>
    </citation>
    <scope>NUCLEOTIDE SEQUENCE [LARGE SCALE GENOMIC DNA]</scope>
    <source>
        <strain evidence="3 4">DSM 15505</strain>
    </source>
</reference>
<dbReference type="AlphaFoldDB" id="A0A4R7JSM9"/>
<organism evidence="3 4">
    <name type="scientific">Halospina denitrificans</name>
    <dbReference type="NCBI Taxonomy" id="332522"/>
    <lineage>
        <taxon>Bacteria</taxon>
        <taxon>Pseudomonadati</taxon>
        <taxon>Pseudomonadota</taxon>
        <taxon>Gammaproteobacteria</taxon>
        <taxon>Halospina</taxon>
    </lineage>
</organism>
<proteinExistence type="predicted"/>
<comment type="caution">
    <text evidence="3">The sequence shown here is derived from an EMBL/GenBank/DDBJ whole genome shotgun (WGS) entry which is preliminary data.</text>
</comment>
<evidence type="ECO:0008006" key="5">
    <source>
        <dbReference type="Google" id="ProtNLM"/>
    </source>
</evidence>
<dbReference type="PANTHER" id="PTHR39456:SF1">
    <property type="entry name" value="METAL-DEPENDENT HYDROLASE"/>
    <property type="match status" value="1"/>
</dbReference>
<dbReference type="RefSeq" id="WP_243865017.1">
    <property type="nucleotide sequence ID" value="NZ_SOAX01000004.1"/>
</dbReference>
<dbReference type="InterPro" id="IPR016516">
    <property type="entry name" value="UCP07580"/>
</dbReference>
<accession>A0A4R7JSM9</accession>
<dbReference type="EMBL" id="SOAX01000004">
    <property type="protein sequence ID" value="TDT40357.1"/>
    <property type="molecule type" value="Genomic_DNA"/>
</dbReference>
<name>A0A4R7JSM9_9GAMM</name>
<keyword evidence="4" id="KW-1185">Reference proteome</keyword>